<keyword evidence="2" id="KW-0812">Transmembrane</keyword>
<feature type="compositionally biased region" description="Basic residues" evidence="1">
    <location>
        <begin position="138"/>
        <end position="147"/>
    </location>
</feature>
<feature type="compositionally biased region" description="Low complexity" evidence="1">
    <location>
        <begin position="1912"/>
        <end position="1926"/>
    </location>
</feature>
<feature type="compositionally biased region" description="Pro residues" evidence="1">
    <location>
        <begin position="178"/>
        <end position="187"/>
    </location>
</feature>
<accession>A0A8H6LZP8</accession>
<evidence type="ECO:0000313" key="3">
    <source>
        <dbReference type="EMBL" id="KAF6746991.1"/>
    </source>
</evidence>
<feature type="compositionally biased region" description="Acidic residues" evidence="1">
    <location>
        <begin position="430"/>
        <end position="443"/>
    </location>
</feature>
<feature type="region of interest" description="Disordered" evidence="1">
    <location>
        <begin position="1"/>
        <end position="23"/>
    </location>
</feature>
<feature type="compositionally biased region" description="Pro residues" evidence="1">
    <location>
        <begin position="1898"/>
        <end position="1911"/>
    </location>
</feature>
<feature type="region of interest" description="Disordered" evidence="1">
    <location>
        <begin position="1593"/>
        <end position="1644"/>
    </location>
</feature>
<feature type="transmembrane region" description="Helical" evidence="2">
    <location>
        <begin position="82"/>
        <end position="104"/>
    </location>
</feature>
<feature type="compositionally biased region" description="Basic and acidic residues" evidence="1">
    <location>
        <begin position="151"/>
        <end position="175"/>
    </location>
</feature>
<feature type="compositionally biased region" description="Basic residues" evidence="1">
    <location>
        <begin position="1"/>
        <end position="10"/>
    </location>
</feature>
<feature type="region of interest" description="Disordered" evidence="1">
    <location>
        <begin position="353"/>
        <end position="401"/>
    </location>
</feature>
<feature type="compositionally biased region" description="Low complexity" evidence="1">
    <location>
        <begin position="1770"/>
        <end position="1796"/>
    </location>
</feature>
<evidence type="ECO:0000256" key="1">
    <source>
        <dbReference type="SAM" id="MobiDB-lite"/>
    </source>
</evidence>
<keyword evidence="4" id="KW-1185">Reference proteome</keyword>
<keyword evidence="2" id="KW-0472">Membrane</keyword>
<dbReference type="EMBL" id="JACGCI010000086">
    <property type="protein sequence ID" value="KAF6746991.1"/>
    <property type="molecule type" value="Genomic_DNA"/>
</dbReference>
<proteinExistence type="predicted"/>
<comment type="caution">
    <text evidence="3">The sequence shown here is derived from an EMBL/GenBank/DDBJ whole genome shotgun (WGS) entry which is preliminary data.</text>
</comment>
<feature type="region of interest" description="Disordered" evidence="1">
    <location>
        <begin position="138"/>
        <end position="191"/>
    </location>
</feature>
<feature type="region of interest" description="Disordered" evidence="1">
    <location>
        <begin position="1519"/>
        <end position="1568"/>
    </location>
</feature>
<evidence type="ECO:0000313" key="4">
    <source>
        <dbReference type="Proteomes" id="UP000521943"/>
    </source>
</evidence>
<feature type="compositionally biased region" description="Pro residues" evidence="1">
    <location>
        <begin position="2065"/>
        <end position="2080"/>
    </location>
</feature>
<feature type="compositionally biased region" description="Basic and acidic residues" evidence="1">
    <location>
        <begin position="478"/>
        <end position="490"/>
    </location>
</feature>
<name>A0A8H6LZP8_9AGAR</name>
<feature type="region of interest" description="Disordered" evidence="1">
    <location>
        <begin position="1748"/>
        <end position="1880"/>
    </location>
</feature>
<feature type="compositionally biased region" description="Polar residues" evidence="1">
    <location>
        <begin position="2088"/>
        <end position="2107"/>
    </location>
</feature>
<feature type="region of interest" description="Disordered" evidence="1">
    <location>
        <begin position="430"/>
        <end position="501"/>
    </location>
</feature>
<protein>
    <submittedName>
        <fullName evidence="3">Uncharacterized protein</fullName>
    </submittedName>
</protein>
<reference evidence="3 4" key="1">
    <citation type="submission" date="2020-07" db="EMBL/GenBank/DDBJ databases">
        <title>Comparative genomics of pyrophilous fungi reveals a link between fire events and developmental genes.</title>
        <authorList>
            <consortium name="DOE Joint Genome Institute"/>
            <person name="Steindorff A.S."/>
            <person name="Carver A."/>
            <person name="Calhoun S."/>
            <person name="Stillman K."/>
            <person name="Liu H."/>
            <person name="Lipzen A."/>
            <person name="Pangilinan J."/>
            <person name="Labutti K."/>
            <person name="Bruns T.D."/>
            <person name="Grigoriev I.V."/>
        </authorList>
    </citation>
    <scope>NUCLEOTIDE SEQUENCE [LARGE SCALE GENOMIC DNA]</scope>
    <source>
        <strain evidence="3 4">CBS 144469</strain>
    </source>
</reference>
<dbReference type="Proteomes" id="UP000521943">
    <property type="component" value="Unassembled WGS sequence"/>
</dbReference>
<feature type="region of interest" description="Disordered" evidence="1">
    <location>
        <begin position="1893"/>
        <end position="1965"/>
    </location>
</feature>
<feature type="compositionally biased region" description="Basic residues" evidence="1">
    <location>
        <begin position="1539"/>
        <end position="1552"/>
    </location>
</feature>
<feature type="compositionally biased region" description="Low complexity" evidence="1">
    <location>
        <begin position="360"/>
        <end position="370"/>
    </location>
</feature>
<sequence>MAMPSKKRLRLAPPPPKAPPREDQLYDLGSLRCVEIGEPLLFYLGSGDIHLGSGGHTLQAPPREDQLYDLGSLRCVEIGEPYIITFGLWGIHLSFGFWGINLFIRFLGVTWANRSSRSLARVLRWSPHFPRVRHKLRPTTRGTRRWTRPNDVTKDANAPRRHSQDDARVQRREHSFFPTPPSNLPPPRRSDHVNEVAPRNQFHIANGCTRQDLEMAQVALEILLDGRQRTLASNDTRNRARRHDLPGPFNDDVWLPIPNAVALLVLSVQRRERQLLSQNATAPTRLEGTRREKAGLRRGGRALCGQGRCRARWLRTGRSFIRGRFGRGLSNAVLVFSNAGPLSLHVQTEPRPTTRAFGFPTSASSPSTTTIPNRVHHKPSTPSTSSPPVSSASNGTVRTGTSRCSSLANLLDMPDTNDEAEPLADMAEMDNDEEGDETLEGEPLDERRPSAGAVDSIEAQQPHDAHSELHHHQRRRVQHPDPRHEDKDEAPASQPKGNRATRHTFVEAGRDEGEGIGQGDPRRVPEVWRWSCWNSGRRCTTFLRPSLASMPSIASNIPNDAGHLVITTGRATRTGSRVVPRGVRGWPGCGCGLLRRDPGSTRGDHYGHLLHRAQRRQEVRFFLPPYIPRVQRRRTFWSSPQHLSVTSNDASYFASVERRQTLYFYPHLHLLHHQPPQSPTQSNPLAFNDASAGFRNCVNTPYISGGRRNEGEGIGIGDRGDGLHTLRELGGCADCAEAVQWGEHPHGRALREEGDYAWVAKIDGEEGEWRDESGITTRGGRATPIVGVYLAGFGRNENDHAMTTLAHASHSIRRKSYIPHYTGNKVAKFQISTRSGRDNPRTHRCTKVPSKPWCFPNWLSCLPTGPQLTQKAELERWGALGCVFREAMKELELLRHGRRGDWCEEVVEEAAVVDRRRDLLTKSSRSIRGMVSCVGTKLRMSSSSPSGCMCGDRQQGSSLVGACARRLRDSKLCCVRISNKIVLSIASPGPIEIEWEVVLAHFPIATRLSLLPTCKMDLSSTVTGISDMSPALVSSGRAYPPIIPYYDVTDERYDITEDPNWIEDSQGRLYHNSETQRVFDQYIASRDSELRVAESQSSTELIDGLGPAQDSLLLPTETALVKPHAEVAKQVNFLCSGAPGEAITDDDDNSGDYIKATIASIRARKVRNRRKYTAQKIQKKTASRIHRALWTQFEHAQDVIVEAWWAGEKAAAVKKRKDALEAARHRITLLDRLDPNLGRDYADRHHRPRNAEHNSYDQRHLPRDRDRDRNLGHDTEPQGTGSYNQHRRSRDVEPQGSIYDSHYQPRDHNPVRDAEHYTLLASGNRAYIGLNDRVMDLQVDCKAKDMHIETLKDTIAKLEARLESTAASSSSSSTNFALHVGDLPPECRLDRNDYKKVRYWTEGEWNAIKNKEPSLGFLTKKNGEPFENSEIAQFTDTAYGLFNSIYKAGRAPQSWKRHRDDEMDKYFNINMMKAHEPFRTADGPWKALAFAVVKYPDHKKHKQPGLALAMASAKKRTAVDAKLSESDDASGDEEERKKREAKQKRLARKKHRHEEQKGSLETGSGSAMVIDLEAPEGVASGSSCSSSRSLASAVTSPISPTDPSSSTMFAPASSPTAAPLSSPTSAPSSSMAPTPTPSSSSTPAPSGVVIYDSHSVVLINSCSVVLVNFCSVVAYGRLTASSLPAPLSPTSNQDVAMAPPAPESQPVMPQIAAPVNSLSLAPSPTLLTSLISQAALVLPLLSSMPSSLAGPSADSLSGPNDGPISDAHGSTASPPSSSPTTSSAEARPAAAAQTTSIPPPPEDEEPGSSLDKALKQWDLVAKGIASRRSDDANLRRQSQAPGSDNADDGAPKDNEVGKGDAPPSVRIKIKPRLAISIPRSSVAAAAAADFALRNGAQPTPPGPTPPLPVPSTTPVSPTVTPGTLTTQDGPIVDPASPESSPVAQGPASGTPASPESKKRKRGGWVAKPWEYQAEIAKAKNMTARLYFAQDYMSRKPDTTKKEFDEAWKGLSEAQRLNSKKRARSRRKRPRYPFLQPAQRLRAPTPLLPIPPLRLLPTTRGLQCPARPPPLHSACPPPPLRLLPAAHQPFQTASDSLPSVQRTSAQGR</sequence>
<feature type="compositionally biased region" description="Basic residues" evidence="1">
    <location>
        <begin position="2017"/>
        <end position="2030"/>
    </location>
</feature>
<gene>
    <name evidence="3" type="ORF">DFP72DRAFT_1150265</name>
</gene>
<keyword evidence="2" id="KW-1133">Transmembrane helix</keyword>
<feature type="region of interest" description="Disordered" evidence="1">
    <location>
        <begin position="2009"/>
        <end position="2107"/>
    </location>
</feature>
<feature type="compositionally biased region" description="Low complexity" evidence="1">
    <location>
        <begin position="380"/>
        <end position="393"/>
    </location>
</feature>
<feature type="region of interest" description="Disordered" evidence="1">
    <location>
        <begin position="1237"/>
        <end position="1309"/>
    </location>
</feature>
<organism evidence="3 4">
    <name type="scientific">Ephemerocybe angulata</name>
    <dbReference type="NCBI Taxonomy" id="980116"/>
    <lineage>
        <taxon>Eukaryota</taxon>
        <taxon>Fungi</taxon>
        <taxon>Dikarya</taxon>
        <taxon>Basidiomycota</taxon>
        <taxon>Agaricomycotina</taxon>
        <taxon>Agaricomycetes</taxon>
        <taxon>Agaricomycetidae</taxon>
        <taxon>Agaricales</taxon>
        <taxon>Agaricineae</taxon>
        <taxon>Psathyrellaceae</taxon>
        <taxon>Ephemerocybe</taxon>
    </lineage>
</organism>
<feature type="compositionally biased region" description="Basic and acidic residues" evidence="1">
    <location>
        <begin position="1249"/>
        <end position="1276"/>
    </location>
</feature>
<feature type="compositionally biased region" description="Basic and acidic residues" evidence="1">
    <location>
        <begin position="1849"/>
        <end position="1858"/>
    </location>
</feature>
<evidence type="ECO:0000256" key="2">
    <source>
        <dbReference type="SAM" id="Phobius"/>
    </source>
</evidence>
<feature type="compositionally biased region" description="Basic and acidic residues" evidence="1">
    <location>
        <begin position="461"/>
        <end position="470"/>
    </location>
</feature>